<sequence length="708" mass="81167">MKRIEKIFKESAEILTNPFFNLEVKGGQYSSLNKTSFYLNKLPDPDFSIDVGNHKVLANLDEFGKIKQINFYRETYLTEDKPGTWVSNGFVNEKDIGLNLKKDGQSESLNANNHIVKFDLLFNNLPRFKHCYADFEADVLFIPLIDERRDSISGIVQVIKVMGTKEVEIEFPRPYLHKYSDRHDIQIQTIENKKSINGIGWCLISDPNAGLDKDDFEIEDLIWNSFKYYKNYLGKLEIPELPELGALIQRTALNALNSISYDTDGTVVGANWGSAPITNRTWMRDMFYSSLPALQFEPKLIEKIITWFSKYEVKKHGAKFKGGLQHSVVNALNSTILIGFYIKTWGNTDFVLKNTSFWNKTLKKVDTLIGAIDKKDGLIESEWISDGIAVGQYHTGTQIVLWRTIKNIEEIFKSVFKDTKCAEKYAKIAQKLKANITNKCTAEVDGQRTYLEGCNLKNHDNFIDSDLYEKEIRDQGLIFLTRVNDGKRINLHFHDGEESDLTLAPVYQFHETKDTLYEDSMKFAGMDNPTYSPLSKGISWGEESESTFPGFITILMGHLQSKDDFKKQIIHLLEITDLDGSWWWWPYKTGHGSNDVVRFNSCGKCGWASGTFNALATTSMLGIEIDAVTSKLTINLDQVTPSYTWNDYPTCFGRLSIKVDRQSECDKLIVKRSTNLDEMLKIEFIRKKQVKEKLMNVNQQKIELVLED</sequence>
<gene>
    <name evidence="1" type="ORF">GBO79_09195</name>
</gene>
<evidence type="ECO:0000313" key="1">
    <source>
        <dbReference type="EMBL" id="KAF0412464.1"/>
    </source>
</evidence>
<dbReference type="RefSeq" id="WP_159276723.1">
    <property type="nucleotide sequence ID" value="NZ_WENB01000006.1"/>
</dbReference>
<keyword evidence="2" id="KW-1185">Reference proteome</keyword>
<dbReference type="EMBL" id="WENB01000006">
    <property type="protein sequence ID" value="KAF0412464.1"/>
    <property type="molecule type" value="Genomic_DNA"/>
</dbReference>
<evidence type="ECO:0008006" key="3">
    <source>
        <dbReference type="Google" id="ProtNLM"/>
    </source>
</evidence>
<dbReference type="InterPro" id="IPR008928">
    <property type="entry name" value="6-hairpin_glycosidase_sf"/>
</dbReference>
<comment type="caution">
    <text evidence="1">The sequence shown here is derived from an EMBL/GenBank/DDBJ whole genome shotgun (WGS) entry which is preliminary data.</text>
</comment>
<dbReference type="SUPFAM" id="SSF48208">
    <property type="entry name" value="Six-hairpin glycosidases"/>
    <property type="match status" value="1"/>
</dbReference>
<dbReference type="InterPro" id="IPR012341">
    <property type="entry name" value="6hp_glycosidase-like_sf"/>
</dbReference>
<name>A0ABQ6XEZ4_PEDPE</name>
<proteinExistence type="predicted"/>
<evidence type="ECO:0000313" key="2">
    <source>
        <dbReference type="Proteomes" id="UP000472573"/>
    </source>
</evidence>
<dbReference type="Gene3D" id="1.50.10.10">
    <property type="match status" value="1"/>
</dbReference>
<dbReference type="Proteomes" id="UP000472573">
    <property type="component" value="Unassembled WGS sequence"/>
</dbReference>
<accession>A0ABQ6XEZ4</accession>
<organism evidence="1 2">
    <name type="scientific">Pediococcus pentosaceus</name>
    <dbReference type="NCBI Taxonomy" id="1255"/>
    <lineage>
        <taxon>Bacteria</taxon>
        <taxon>Bacillati</taxon>
        <taxon>Bacillota</taxon>
        <taxon>Bacilli</taxon>
        <taxon>Lactobacillales</taxon>
        <taxon>Lactobacillaceae</taxon>
        <taxon>Pediococcus</taxon>
    </lineage>
</organism>
<protein>
    <recommendedName>
        <fullName evidence="3">Cellobiose phosphorylase</fullName>
    </recommendedName>
</protein>
<reference evidence="2" key="1">
    <citation type="submission" date="2020-03" db="EMBL/GenBank/DDBJ databases">
        <title>SpeciesPrimer: A bioinformatics pipeline dedicated to the design of qPCR primers for the quantification of bacterial species.</title>
        <authorList>
            <person name="Dreier M."/>
            <person name="Berthoud H."/>
            <person name="Shani N."/>
            <person name="Wechsler D."/>
            <person name="Junier P."/>
        </authorList>
    </citation>
    <scope>NUCLEOTIDE SEQUENCE [LARGE SCALE GENOMIC DNA]</scope>
    <source>
        <strain evidence="2">FAM13073</strain>
    </source>
</reference>